<protein>
    <recommendedName>
        <fullName evidence="7">TraD/TraG TraM recognition site domain-containing protein</fullName>
    </recommendedName>
</protein>
<comment type="caution">
    <text evidence="8">The sequence shown here is derived from an EMBL/GenBank/DDBJ whole genome shotgun (WGS) entry which is preliminary data.</text>
</comment>
<dbReference type="SUPFAM" id="SSF52540">
    <property type="entry name" value="P-loop containing nucleoside triphosphate hydrolases"/>
    <property type="match status" value="1"/>
</dbReference>
<dbReference type="AlphaFoldDB" id="A0A1Q8W300"/>
<evidence type="ECO:0000256" key="5">
    <source>
        <dbReference type="ARBA" id="ARBA00023136"/>
    </source>
</evidence>
<keyword evidence="5 6" id="KW-0472">Membrane</keyword>
<dbReference type="InterPro" id="IPR027417">
    <property type="entry name" value="P-loop_NTPase"/>
</dbReference>
<comment type="subcellular location">
    <subcellularLocation>
        <location evidence="1">Cell membrane</location>
        <topology evidence="1">Multi-pass membrane protein</topology>
    </subcellularLocation>
</comment>
<dbReference type="InterPro" id="IPR032689">
    <property type="entry name" value="TraG-D_C"/>
</dbReference>
<evidence type="ECO:0000256" key="4">
    <source>
        <dbReference type="ARBA" id="ARBA00022989"/>
    </source>
</evidence>
<dbReference type="GO" id="GO:0005886">
    <property type="term" value="C:plasma membrane"/>
    <property type="evidence" value="ECO:0007669"/>
    <property type="project" value="UniProtKB-SubCell"/>
</dbReference>
<evidence type="ECO:0000256" key="1">
    <source>
        <dbReference type="ARBA" id="ARBA00004651"/>
    </source>
</evidence>
<name>A0A1Q8W300_9ACTO</name>
<dbReference type="InterPro" id="IPR051539">
    <property type="entry name" value="T4SS-coupling_protein"/>
</dbReference>
<feature type="transmembrane region" description="Helical" evidence="6">
    <location>
        <begin position="20"/>
        <end position="45"/>
    </location>
</feature>
<evidence type="ECO:0000259" key="7">
    <source>
        <dbReference type="Pfam" id="PF12696"/>
    </source>
</evidence>
<dbReference type="PANTHER" id="PTHR37937">
    <property type="entry name" value="CONJUGATIVE TRANSFER: DNA TRANSPORT"/>
    <property type="match status" value="1"/>
</dbReference>
<sequence>MVRPVRLREEIRTWEPSTILLWAGIVIVGVLAVCLDGGVHLWAWWTGQPSPSWNPFTLVIALLKGSLRASAGMWVGVGLVAALLPVVVLVVRLARRRVRGRRRRGDEVSALVGYRRDTEVLGRGQVESKAKRLGVETEAFGLPIGRAVSDNRPLYSDFEAVGVVIAGTRTGKTTCWVVPRILAAPGLVVATSNKPDVVQLTREQRQERGKVWVFDPQEIVGEPQSFWWNPLSYVTGSARATAMAQALMDASRPAGGQSSNPFFDVGARDLVARLLLAAARSGRSLVEVKRWVNDPSDDEPVLLLRQAGEYGKADELQATLNMVEVTRSGIFAGAQQIMGFTADERTMSWVTPNHWIPELCLEELLRSTDTLYLLSQEGPASAAPVVTALTMAFTETAMEHAKRQPGGRLSVPVLVELDEAANVCRWSQLPSLYSHFGSRGILVEATLQTWSQGISAWGKEGIQTLWSAANVKIYGGGVTEPEFLSMLSDLIGSHWVDSIQTTSSQGGSSSTRSLQAQERKIASVDQLGALARNRAWVLASGSTPVLARLIPFWEETIPTTSSSMRRVPRWWQCSKSSSMSKEGAK</sequence>
<dbReference type="PANTHER" id="PTHR37937:SF1">
    <property type="entry name" value="CONJUGATIVE TRANSFER: DNA TRANSPORT"/>
    <property type="match status" value="1"/>
</dbReference>
<evidence type="ECO:0000256" key="2">
    <source>
        <dbReference type="ARBA" id="ARBA00022475"/>
    </source>
</evidence>
<organism evidence="8 9">
    <name type="scientific">Actinomyces oris</name>
    <dbReference type="NCBI Taxonomy" id="544580"/>
    <lineage>
        <taxon>Bacteria</taxon>
        <taxon>Bacillati</taxon>
        <taxon>Actinomycetota</taxon>
        <taxon>Actinomycetes</taxon>
        <taxon>Actinomycetales</taxon>
        <taxon>Actinomycetaceae</taxon>
        <taxon>Actinomyces</taxon>
    </lineage>
</organism>
<feature type="transmembrane region" description="Helical" evidence="6">
    <location>
        <begin position="71"/>
        <end position="94"/>
    </location>
</feature>
<accession>A0A1Q8W300</accession>
<gene>
    <name evidence="8" type="ORF">BKH27_00070</name>
</gene>
<dbReference type="CDD" id="cd01127">
    <property type="entry name" value="TrwB_TraG_TraD_VirD4"/>
    <property type="match status" value="1"/>
</dbReference>
<evidence type="ECO:0000313" key="9">
    <source>
        <dbReference type="Proteomes" id="UP000185772"/>
    </source>
</evidence>
<keyword evidence="2" id="KW-1003">Cell membrane</keyword>
<evidence type="ECO:0000256" key="3">
    <source>
        <dbReference type="ARBA" id="ARBA00022692"/>
    </source>
</evidence>
<evidence type="ECO:0000313" key="8">
    <source>
        <dbReference type="EMBL" id="OLO55941.1"/>
    </source>
</evidence>
<evidence type="ECO:0000256" key="6">
    <source>
        <dbReference type="SAM" id="Phobius"/>
    </source>
</evidence>
<keyword evidence="4 6" id="KW-1133">Transmembrane helix</keyword>
<dbReference type="Pfam" id="PF12696">
    <property type="entry name" value="TraG-D_C"/>
    <property type="match status" value="1"/>
</dbReference>
<dbReference type="Proteomes" id="UP000185772">
    <property type="component" value="Unassembled WGS sequence"/>
</dbReference>
<dbReference type="Gene3D" id="3.40.50.300">
    <property type="entry name" value="P-loop containing nucleotide triphosphate hydrolases"/>
    <property type="match status" value="1"/>
</dbReference>
<dbReference type="EMBL" id="MSKM01000001">
    <property type="protein sequence ID" value="OLO55941.1"/>
    <property type="molecule type" value="Genomic_DNA"/>
</dbReference>
<feature type="domain" description="TraD/TraG TraM recognition site" evidence="7">
    <location>
        <begin position="412"/>
        <end position="531"/>
    </location>
</feature>
<keyword evidence="3 6" id="KW-0812">Transmembrane</keyword>
<proteinExistence type="predicted"/>
<reference evidence="8 9" key="1">
    <citation type="submission" date="2016-12" db="EMBL/GenBank/DDBJ databases">
        <title>Genomic comparison of strains in the 'Actinomyces naeslundii' group.</title>
        <authorList>
            <person name="Mughal S.R."/>
            <person name="Do T."/>
            <person name="Gilbert S.C."/>
            <person name="Witherden E.A."/>
            <person name="Didelot X."/>
            <person name="Beighton D."/>
        </authorList>
    </citation>
    <scope>NUCLEOTIDE SEQUENCE [LARGE SCALE GENOMIC DNA]</scope>
    <source>
        <strain evidence="8 9">MMRCO6-1</strain>
    </source>
</reference>